<name>A0A4Y7RS03_9FIRM</name>
<protein>
    <submittedName>
        <fullName evidence="1">Uncharacterized protein</fullName>
    </submittedName>
</protein>
<sequence length="95" mass="11096">MSQQEVNREGYEQKDIDEMNQYIPFVDTKIFWKEDYGWTSRYWESLRKMGWTLVKSKNDPETVIALDEAGHECLSASPDRIALLKLLTNYFLGGG</sequence>
<organism evidence="1 2">
    <name type="scientific">Pelotomaculum propionicicum</name>
    <dbReference type="NCBI Taxonomy" id="258475"/>
    <lineage>
        <taxon>Bacteria</taxon>
        <taxon>Bacillati</taxon>
        <taxon>Bacillota</taxon>
        <taxon>Clostridia</taxon>
        <taxon>Eubacteriales</taxon>
        <taxon>Desulfotomaculaceae</taxon>
        <taxon>Pelotomaculum</taxon>
    </lineage>
</organism>
<gene>
    <name evidence="1" type="ORF">Pmgp_01449</name>
</gene>
<evidence type="ECO:0000313" key="1">
    <source>
        <dbReference type="EMBL" id="TEB11653.1"/>
    </source>
</evidence>
<accession>A0A4Y7RS03</accession>
<dbReference type="Proteomes" id="UP000297597">
    <property type="component" value="Unassembled WGS sequence"/>
</dbReference>
<reference evidence="1 2" key="1">
    <citation type="journal article" date="2018" name="Environ. Microbiol.">
        <title>Novel energy conservation strategies and behaviour of Pelotomaculum schinkii driving syntrophic propionate catabolism.</title>
        <authorList>
            <person name="Hidalgo-Ahumada C.A.P."/>
            <person name="Nobu M.K."/>
            <person name="Narihiro T."/>
            <person name="Tamaki H."/>
            <person name="Liu W.T."/>
            <person name="Kamagata Y."/>
            <person name="Stams A.J.M."/>
            <person name="Imachi H."/>
            <person name="Sousa D.Z."/>
        </authorList>
    </citation>
    <scope>NUCLEOTIDE SEQUENCE [LARGE SCALE GENOMIC DNA]</scope>
    <source>
        <strain evidence="1 2">MGP</strain>
    </source>
</reference>
<dbReference type="AlphaFoldDB" id="A0A4Y7RS03"/>
<dbReference type="EMBL" id="QFFZ01000012">
    <property type="protein sequence ID" value="TEB11653.1"/>
    <property type="molecule type" value="Genomic_DNA"/>
</dbReference>
<comment type="caution">
    <text evidence="1">The sequence shown here is derived from an EMBL/GenBank/DDBJ whole genome shotgun (WGS) entry which is preliminary data.</text>
</comment>
<evidence type="ECO:0000313" key="2">
    <source>
        <dbReference type="Proteomes" id="UP000297597"/>
    </source>
</evidence>
<dbReference type="RefSeq" id="WP_134213331.1">
    <property type="nucleotide sequence ID" value="NZ_QFFZ01000012.1"/>
</dbReference>
<keyword evidence="2" id="KW-1185">Reference proteome</keyword>
<proteinExistence type="predicted"/>